<dbReference type="EMBL" id="PDUG01000003">
    <property type="protein sequence ID" value="PIC39297.1"/>
    <property type="molecule type" value="Genomic_DNA"/>
</dbReference>
<accession>A0A2G5UIC1</accession>
<organism evidence="1 2">
    <name type="scientific">Caenorhabditis nigoni</name>
    <dbReference type="NCBI Taxonomy" id="1611254"/>
    <lineage>
        <taxon>Eukaryota</taxon>
        <taxon>Metazoa</taxon>
        <taxon>Ecdysozoa</taxon>
        <taxon>Nematoda</taxon>
        <taxon>Chromadorea</taxon>
        <taxon>Rhabditida</taxon>
        <taxon>Rhabditina</taxon>
        <taxon>Rhabditomorpha</taxon>
        <taxon>Rhabditoidea</taxon>
        <taxon>Rhabditidae</taxon>
        <taxon>Peloderinae</taxon>
        <taxon>Caenorhabditis</taxon>
    </lineage>
</organism>
<comment type="caution">
    <text evidence="1">The sequence shown here is derived from an EMBL/GenBank/DDBJ whole genome shotgun (WGS) entry which is preliminary data.</text>
</comment>
<evidence type="ECO:0000313" key="1">
    <source>
        <dbReference type="EMBL" id="PIC39297.1"/>
    </source>
</evidence>
<proteinExistence type="predicted"/>
<reference evidence="2" key="1">
    <citation type="submission" date="2017-10" db="EMBL/GenBank/DDBJ databases">
        <title>Rapid genome shrinkage in a self-fertile nematode reveals novel sperm competition proteins.</title>
        <authorList>
            <person name="Yin D."/>
            <person name="Schwarz E.M."/>
            <person name="Thomas C.G."/>
            <person name="Felde R.L."/>
            <person name="Korf I.F."/>
            <person name="Cutter A.D."/>
            <person name="Schartner C.M."/>
            <person name="Ralston E.J."/>
            <person name="Meyer B.J."/>
            <person name="Haag E.S."/>
        </authorList>
    </citation>
    <scope>NUCLEOTIDE SEQUENCE [LARGE SCALE GENOMIC DNA]</scope>
    <source>
        <strain evidence="2">JU1422</strain>
    </source>
</reference>
<keyword evidence="2" id="KW-1185">Reference proteome</keyword>
<evidence type="ECO:0000313" key="2">
    <source>
        <dbReference type="Proteomes" id="UP000230233"/>
    </source>
</evidence>
<gene>
    <name evidence="1" type="primary">Cnig_chr_III.g11031</name>
    <name evidence="1" type="ORF">B9Z55_011031</name>
</gene>
<dbReference type="Proteomes" id="UP000230233">
    <property type="component" value="Chromosome III"/>
</dbReference>
<protein>
    <submittedName>
        <fullName evidence="1">Uncharacterized protein</fullName>
    </submittedName>
</protein>
<name>A0A2G5UIC1_9PELO</name>
<sequence>MNQSTIDEISNNMAEHDLWYSLTTKIINTPRLSKLKLHTVKVNGRSLSDDIKISYGVDTEHPQSLTVIDKGGHHYALEFVWVRLTDNEEEENLESEDEEEMFEDEEEELFKDYEVFEEEEYEFRR</sequence>
<dbReference type="AlphaFoldDB" id="A0A2G5UIC1"/>